<dbReference type="AlphaFoldDB" id="A0AA88FK80"/>
<proteinExistence type="predicted"/>
<evidence type="ECO:0000256" key="1">
    <source>
        <dbReference type="SAM" id="SignalP"/>
    </source>
</evidence>
<accession>A0AA88FK80</accession>
<evidence type="ECO:0000313" key="2">
    <source>
        <dbReference type="EMBL" id="KAA9332916.1"/>
    </source>
</evidence>
<comment type="caution">
    <text evidence="2">The sequence shown here is derived from an EMBL/GenBank/DDBJ whole genome shotgun (WGS) entry which is preliminary data.</text>
</comment>
<name>A0AA88FK80_9BACT</name>
<dbReference type="Proteomes" id="UP000326380">
    <property type="component" value="Unassembled WGS sequence"/>
</dbReference>
<gene>
    <name evidence="2" type="ORF">F0P96_07965</name>
</gene>
<dbReference type="EMBL" id="VTWU01000003">
    <property type="protein sequence ID" value="KAA9332916.1"/>
    <property type="molecule type" value="Genomic_DNA"/>
</dbReference>
<keyword evidence="3" id="KW-1185">Reference proteome</keyword>
<evidence type="ECO:0000313" key="3">
    <source>
        <dbReference type="Proteomes" id="UP000326380"/>
    </source>
</evidence>
<feature type="signal peptide" evidence="1">
    <location>
        <begin position="1"/>
        <end position="29"/>
    </location>
</feature>
<dbReference type="Pfam" id="PF14092">
    <property type="entry name" value="DUF4270"/>
    <property type="match status" value="1"/>
</dbReference>
<sequence length="474" mass="51508">MNWPTRLFASRTSVALLLTSALFSLGSCEDPNELGLDLPGTTSISAQYEDLPVVASTILQDSLPTLKRDLWLVGQLRDNNTEATTTARSALNLVVSEDSLPSKFTNARFDSVVMYLGYSRVWGSATQLANFDVYNLAQPLNDRALYYSSTPIQVAGSPIANSGPVKLNRVIRNKANTADSIQLPLRLPLALNNSNSFFSGLFTKLNTTGFDQAALNSYFKGFALAPAASMQNAIIGFNRTAESELVFYYTAPNVKSKQKQYRLYFGDAVAGGSGAASPRYYTQIDYNRAGGRLAILANDKDSVTADVTDGNVYTQSGTGLATKLTIPGLAQLRNRVGLIVNRAELIVPVKAGTNALFTLPNALFLYEVNRNNRILLRTVNAEPKERAVQADGQNPRGIENEAALLSAEPTTGNRQFSTSLTSYVQAYLNNQLDGERPAGFLLTPSLRRAGQLSLDRAVLNASGIRLRVYYTTPK</sequence>
<keyword evidence="1" id="KW-0732">Signal</keyword>
<protein>
    <submittedName>
        <fullName evidence="2">DUF4270 domain-containing protein</fullName>
    </submittedName>
</protein>
<dbReference type="PROSITE" id="PS51257">
    <property type="entry name" value="PROKAR_LIPOPROTEIN"/>
    <property type="match status" value="1"/>
</dbReference>
<dbReference type="InterPro" id="IPR025366">
    <property type="entry name" value="DUF4270"/>
</dbReference>
<organism evidence="2 3">
    <name type="scientific">Hymenobacter busanensis</name>
    <dbReference type="NCBI Taxonomy" id="2607656"/>
    <lineage>
        <taxon>Bacteria</taxon>
        <taxon>Pseudomonadati</taxon>
        <taxon>Bacteroidota</taxon>
        <taxon>Cytophagia</taxon>
        <taxon>Cytophagales</taxon>
        <taxon>Hymenobacteraceae</taxon>
        <taxon>Hymenobacter</taxon>
    </lineage>
</organism>
<feature type="chain" id="PRO_5041634103" evidence="1">
    <location>
        <begin position="30"/>
        <end position="474"/>
    </location>
</feature>
<dbReference type="RefSeq" id="WP_151078338.1">
    <property type="nucleotide sequence ID" value="NZ_VTWU01000003.1"/>
</dbReference>
<reference evidence="2 3" key="1">
    <citation type="submission" date="2019-09" db="EMBL/GenBank/DDBJ databases">
        <title>Genome sequence of Hymenobacter sp. M3.</title>
        <authorList>
            <person name="Srinivasan S."/>
        </authorList>
    </citation>
    <scope>NUCLEOTIDE SEQUENCE [LARGE SCALE GENOMIC DNA]</scope>
    <source>
        <strain evidence="2 3">M3</strain>
    </source>
</reference>